<evidence type="ECO:0000313" key="1">
    <source>
        <dbReference type="EMBL" id="MCX2937597.1"/>
    </source>
</evidence>
<protein>
    <submittedName>
        <fullName evidence="1">Uncharacterized protein</fullName>
    </submittedName>
</protein>
<accession>A0ABT3SFD6</accession>
<evidence type="ECO:0000313" key="2">
    <source>
        <dbReference type="Proteomes" id="UP001300745"/>
    </source>
</evidence>
<name>A0ABT3SFD6_9MYCO</name>
<comment type="caution">
    <text evidence="1">The sequence shown here is derived from an EMBL/GenBank/DDBJ whole genome shotgun (WGS) entry which is preliminary data.</text>
</comment>
<dbReference type="EMBL" id="JAPJDO010000009">
    <property type="protein sequence ID" value="MCX2937597.1"/>
    <property type="molecule type" value="Genomic_DNA"/>
</dbReference>
<organism evidence="1 2">
    <name type="scientific">Mycobacterium pinniadriaticum</name>
    <dbReference type="NCBI Taxonomy" id="2994102"/>
    <lineage>
        <taxon>Bacteria</taxon>
        <taxon>Bacillati</taxon>
        <taxon>Actinomycetota</taxon>
        <taxon>Actinomycetes</taxon>
        <taxon>Mycobacteriales</taxon>
        <taxon>Mycobacteriaceae</taxon>
        <taxon>Mycobacterium</taxon>
    </lineage>
</organism>
<dbReference type="Proteomes" id="UP001300745">
    <property type="component" value="Unassembled WGS sequence"/>
</dbReference>
<proteinExistence type="predicted"/>
<reference evidence="1 2" key="1">
    <citation type="submission" date="2022-11" db="EMBL/GenBank/DDBJ databases">
        <title>Mycobacterium sp. nov.</title>
        <authorList>
            <person name="Papic B."/>
            <person name="Spicic S."/>
            <person name="Duvnjak S."/>
        </authorList>
    </citation>
    <scope>NUCLEOTIDE SEQUENCE [LARGE SCALE GENOMIC DNA]</scope>
    <source>
        <strain evidence="1 2">CVI_P4</strain>
    </source>
</reference>
<sequence>MYDTWLAFSRVAAAGGGGYAYFFREHLIPTLQQAAGVMNDRTPPKPALAVVARLIALKQALAPGQPIDFLFLPRRMRIMMRGTSQFDGTFSRAFVDGTVGAGFDHAETLARITQPVLFLHANFFVHDGRLAR</sequence>
<dbReference type="RefSeq" id="WP_265997238.1">
    <property type="nucleotide sequence ID" value="NZ_JAPJDN010000009.1"/>
</dbReference>
<gene>
    <name evidence="1" type="ORF">ORI27_12880</name>
</gene>
<keyword evidence="2" id="KW-1185">Reference proteome</keyword>